<feature type="compositionally biased region" description="Basic and acidic residues" evidence="11">
    <location>
        <begin position="55"/>
        <end position="64"/>
    </location>
</feature>
<dbReference type="SUPFAM" id="SSF52540">
    <property type="entry name" value="P-loop containing nucleoside triphosphate hydrolases"/>
    <property type="match status" value="1"/>
</dbReference>
<dbReference type="InterPro" id="IPR027417">
    <property type="entry name" value="P-loop_NTPase"/>
</dbReference>
<dbReference type="FunFam" id="1.10.3380.10:FF:000012">
    <property type="entry name" value="DEAD/DEAH box DNA helicase"/>
    <property type="match status" value="1"/>
</dbReference>
<dbReference type="InterPro" id="IPR011545">
    <property type="entry name" value="DEAD/DEAH_box_helicase_dom"/>
</dbReference>
<dbReference type="InterPro" id="IPR036390">
    <property type="entry name" value="WH_DNA-bd_sf"/>
</dbReference>
<dbReference type="Pfam" id="PF23445">
    <property type="entry name" value="WHD_SNRNP200"/>
    <property type="match status" value="1"/>
</dbReference>
<feature type="compositionally biased region" description="Polar residues" evidence="11">
    <location>
        <begin position="194"/>
        <end position="203"/>
    </location>
</feature>
<dbReference type="Pfam" id="PF00271">
    <property type="entry name" value="Helicase_C"/>
    <property type="match status" value="1"/>
</dbReference>
<dbReference type="EMBL" id="LN891011">
    <property type="protein sequence ID" value="CUS11806.1"/>
    <property type="molecule type" value="Genomic_DNA"/>
</dbReference>
<evidence type="ECO:0000256" key="6">
    <source>
        <dbReference type="ARBA" id="ARBA00023235"/>
    </source>
</evidence>
<dbReference type="InterPro" id="IPR036388">
    <property type="entry name" value="WH-like_DNA-bd_sf"/>
</dbReference>
<dbReference type="PROSITE" id="PS51192">
    <property type="entry name" value="HELICASE_ATP_BIND_1"/>
    <property type="match status" value="1"/>
</dbReference>
<dbReference type="SMART" id="SM00487">
    <property type="entry name" value="DEXDc"/>
    <property type="match status" value="1"/>
</dbReference>
<dbReference type="Gene3D" id="3.40.50.300">
    <property type="entry name" value="P-loop containing nucleotide triphosphate hydrolases"/>
    <property type="match status" value="2"/>
</dbReference>
<comment type="similarity">
    <text evidence="1">Belongs to the helicase family. SKI2 subfamily.</text>
</comment>
<keyword evidence="15" id="KW-1185">Reference proteome</keyword>
<dbReference type="GO" id="GO:0016787">
    <property type="term" value="F:hydrolase activity"/>
    <property type="evidence" value="ECO:0007669"/>
    <property type="project" value="UniProtKB-KW"/>
</dbReference>
<dbReference type="Pfam" id="PF02889">
    <property type="entry name" value="Sec63"/>
    <property type="match status" value="1"/>
</dbReference>
<feature type="compositionally biased region" description="Basic and acidic residues" evidence="11">
    <location>
        <begin position="1487"/>
        <end position="1502"/>
    </location>
</feature>
<keyword evidence="2" id="KW-0547">Nucleotide-binding</keyword>
<dbReference type="PANTHER" id="PTHR47835">
    <property type="entry name" value="HFM1, ATP DEPENDENT DNA HELICASE HOMOLOG"/>
    <property type="match status" value="1"/>
</dbReference>
<dbReference type="SMART" id="SM00973">
    <property type="entry name" value="Sec63"/>
    <property type="match status" value="1"/>
</dbReference>
<feature type="region of interest" description="Disordered" evidence="11">
    <location>
        <begin position="184"/>
        <end position="203"/>
    </location>
</feature>
<keyword evidence="5" id="KW-0067">ATP-binding</keyword>
<dbReference type="CDD" id="cd18795">
    <property type="entry name" value="SF2_C_Ski2"/>
    <property type="match status" value="1"/>
</dbReference>
<evidence type="ECO:0000256" key="1">
    <source>
        <dbReference type="ARBA" id="ARBA00010140"/>
    </source>
</evidence>
<name>A0A292PW88_9PEZI</name>
<gene>
    <name evidence="14" type="ORF">GSTUAT00004063001</name>
</gene>
<reference evidence="14" key="1">
    <citation type="submission" date="2015-10" db="EMBL/GenBank/DDBJ databases">
        <authorList>
            <person name="Regsiter A."/>
            <person name="william w."/>
        </authorList>
    </citation>
    <scope>NUCLEOTIDE SEQUENCE</scope>
    <source>
        <strain evidence="14">Montdore</strain>
    </source>
</reference>
<comment type="catalytic activity">
    <reaction evidence="10">
        <text>ATP + H2O = ADP + phosphate + H(+)</text>
        <dbReference type="Rhea" id="RHEA:13065"/>
        <dbReference type="ChEBI" id="CHEBI:15377"/>
        <dbReference type="ChEBI" id="CHEBI:15378"/>
        <dbReference type="ChEBI" id="CHEBI:30616"/>
        <dbReference type="ChEBI" id="CHEBI:43474"/>
        <dbReference type="ChEBI" id="CHEBI:456216"/>
        <dbReference type="EC" id="5.6.2.4"/>
    </reaction>
</comment>
<dbReference type="FunFam" id="1.10.10.10:FF:000012">
    <property type="entry name" value="U5 small nuclear ribonucleoprotein helicase"/>
    <property type="match status" value="1"/>
</dbReference>
<dbReference type="InterPro" id="IPR057842">
    <property type="entry name" value="WH_MER3"/>
</dbReference>
<dbReference type="SUPFAM" id="SSF158702">
    <property type="entry name" value="Sec63 N-terminal domain-like"/>
    <property type="match status" value="1"/>
</dbReference>
<evidence type="ECO:0000256" key="7">
    <source>
        <dbReference type="ARBA" id="ARBA00023254"/>
    </source>
</evidence>
<dbReference type="GO" id="GO:0005524">
    <property type="term" value="F:ATP binding"/>
    <property type="evidence" value="ECO:0007669"/>
    <property type="project" value="UniProtKB-KW"/>
</dbReference>
<evidence type="ECO:0000256" key="11">
    <source>
        <dbReference type="SAM" id="MobiDB-lite"/>
    </source>
</evidence>
<dbReference type="PANTHER" id="PTHR47835:SF3">
    <property type="entry name" value="HELICASE FOR MEIOSIS 1"/>
    <property type="match status" value="1"/>
</dbReference>
<feature type="region of interest" description="Disordered" evidence="11">
    <location>
        <begin position="1282"/>
        <end position="1309"/>
    </location>
</feature>
<comment type="catalytic activity">
    <reaction evidence="8">
        <text>Couples ATP hydrolysis with the unwinding of duplex DNA by translocating in the 3'-5' direction.</text>
        <dbReference type="EC" id="5.6.2.4"/>
    </reaction>
</comment>
<keyword evidence="7" id="KW-0469">Meiosis</keyword>
<dbReference type="InterPro" id="IPR001650">
    <property type="entry name" value="Helicase_C-like"/>
</dbReference>
<dbReference type="InterPro" id="IPR004179">
    <property type="entry name" value="Sec63-dom"/>
</dbReference>
<evidence type="ECO:0000256" key="5">
    <source>
        <dbReference type="ARBA" id="ARBA00022840"/>
    </source>
</evidence>
<feature type="compositionally biased region" description="Polar residues" evidence="11">
    <location>
        <begin position="65"/>
        <end position="80"/>
    </location>
</feature>
<dbReference type="PROSITE" id="PS51194">
    <property type="entry name" value="HELICASE_CTER"/>
    <property type="match status" value="1"/>
</dbReference>
<dbReference type="Pfam" id="PF00270">
    <property type="entry name" value="DEAD"/>
    <property type="match status" value="1"/>
</dbReference>
<evidence type="ECO:0000256" key="10">
    <source>
        <dbReference type="ARBA" id="ARBA00048988"/>
    </source>
</evidence>
<feature type="region of interest" description="Disordered" evidence="11">
    <location>
        <begin position="55"/>
        <end position="87"/>
    </location>
</feature>
<evidence type="ECO:0000256" key="4">
    <source>
        <dbReference type="ARBA" id="ARBA00022806"/>
    </source>
</evidence>
<sequence length="1547" mass="171368">MDDLFDELMVVLGDDVPKDRIGRSYDASHSQQEPTLEIDHFPLLPEHSRYWPMQSREELSRHEASQQSVGTGRNRTQTRPPDTLVRGPALGLNLERVSVRRCNTEYPLQGDRVSSHGDGGRRNPSWECVGLSGTLQSPYFGRNLCSSPTDEAWREIPGCQPPQRAAPHGSRRLLGVRAVGDTTRSRFRHPRSTAPVSQLSSAPSGTIPYSHAPPIAQGVSLLSVNILPDKYRGLFQFPLFNAVQSKCFPLVYGSDDNVVLSSPTGSGKTAILELAICRLSVRMEPGSYKIVYQAPTKALCSERKRDWEKRFSVIGLSCTELTGDTQQSQLRNVKDGDIIVTTPEKWDSMTRRWEDHRKLLEMVRLFLIDEVHILKEDRGATLEVVVSRMKSIGSDVRFIALSATVPNSADIAEWLGKCSSVTQSPAHDQRFGEEFRPVKLQKFVYGYQSPGNDFVFDKKLDRALQEVIQKHSVRKPIMVFCMTRAMCISTAKVLAQCCSTAKPADRMWSAPTIQFSFKDKDLHATGACGVAFHHAGLDQKDRALVERLFLEGHLSVICCTSTLAVGVNLPTHLVVIKNTATWSNGGPKEYVDLEVMQMLGRAGRPQFDDTGVAVIMTRREHRVRYEKMVSGTEILESCLHENLVEHINAEIGLGTITNAESAKRWLRSTFLYVRLKKNPSHYAITGEKGIQGIEKRLEEICERNIKLLTEEGLVMVEGGRLRCSELGLAMARYYVKFGSMKTILSLKERAGLSDVRTTTDKVKIAALASAEEFREIRFRSGEKGLYKELNRSPGMRFPVKGDLWNSSHKVQLVIQFEVGMMEFPTDPGFQKYRTSLLQDKALIFQHCHRVIRCIIDCKIYSKDATTVKAALELGRSLKAKAWENSPSQLRQIEGFGPVAIKKLVNAGIRNLEMLARLESHKIETTLSRNPPFGANVLKVAQSVPLFRIFCSQISASGNGKDNVKLTVKVELGFLNSRPPERFRGSLLFANLVVERSDGLLVDFRRLPVPKLEGGKAVQFNVYLGTPEHSVLCHLVCEDIVGTIKTHELKPMVDTCLFLRKLIFSPPQKAHDDGTDSSQVREPAGSEEEYGDAEFIAAVEDLDFSHIRGLGESLTDQTRLNTAANARMLASNANGVRANGVSEEAETQEPHQLPNGNWACKHKCGDKSKCKHFCCREGLEKRPKAVKATGGTVAMKPNTVLGAKPAESGSSSQETIGRQALPYRPQSNAMLKGVRTDEGFDGSLPPLKPDPPLSTEMTRLKRLHEAHGGEAGSKVRRLSAIPLRPKGKSTPESASGTIHGERLSDDDDGLPTLERLLREGTGYKWCPETMTSKPKRGILKHPIGREAETNENGVDGVRGVGSRVGSVGIKQTNTVHGAFDSGSQVLGDTKPKDEIADSGERIFDVPILGVGKSLDEPAGEGDKIPKVEHVAKGEEGTALYEDLNAWDVKQEPKVAVAPPTGLRVGRIKQEDRRAIEQDTPVPSKRLKCGAEPEYGSRQRLKPEDGEDLDYVVMYASQGSIKKEWEIKEEGAGETLQERTSSEDFVIYV</sequence>
<dbReference type="Gene3D" id="1.10.3380.10">
    <property type="entry name" value="Sec63 N-terminal domain-like domain"/>
    <property type="match status" value="1"/>
</dbReference>
<feature type="domain" description="Helicase C-terminal" evidence="13">
    <location>
        <begin position="459"/>
        <end position="651"/>
    </location>
</feature>
<dbReference type="SUPFAM" id="SSF46785">
    <property type="entry name" value="Winged helix' DNA-binding domain"/>
    <property type="match status" value="1"/>
</dbReference>
<evidence type="ECO:0000259" key="12">
    <source>
        <dbReference type="PROSITE" id="PS51192"/>
    </source>
</evidence>
<evidence type="ECO:0000256" key="9">
    <source>
        <dbReference type="ARBA" id="ARBA00034808"/>
    </source>
</evidence>
<protein>
    <recommendedName>
        <fullName evidence="9">DNA 3'-5' helicase</fullName>
        <ecNumber evidence="9">5.6.2.4</ecNumber>
    </recommendedName>
</protein>
<dbReference type="InterPro" id="IPR014001">
    <property type="entry name" value="Helicase_ATP-bd"/>
</dbReference>
<evidence type="ECO:0000256" key="2">
    <source>
        <dbReference type="ARBA" id="ARBA00022741"/>
    </source>
</evidence>
<dbReference type="GO" id="GO:0043138">
    <property type="term" value="F:3'-5' DNA helicase activity"/>
    <property type="evidence" value="ECO:0007669"/>
    <property type="project" value="UniProtKB-EC"/>
</dbReference>
<dbReference type="Proteomes" id="UP001412239">
    <property type="component" value="Unassembled WGS sequence"/>
</dbReference>
<evidence type="ECO:0000256" key="8">
    <source>
        <dbReference type="ARBA" id="ARBA00034617"/>
    </source>
</evidence>
<dbReference type="EC" id="5.6.2.4" evidence="9"/>
<dbReference type="Gene3D" id="1.10.10.10">
    <property type="entry name" value="Winged helix-like DNA-binding domain superfamily/Winged helix DNA-binding domain"/>
    <property type="match status" value="1"/>
</dbReference>
<evidence type="ECO:0000259" key="13">
    <source>
        <dbReference type="PROSITE" id="PS51194"/>
    </source>
</evidence>
<dbReference type="GO" id="GO:0003676">
    <property type="term" value="F:nucleic acid binding"/>
    <property type="evidence" value="ECO:0007669"/>
    <property type="project" value="InterPro"/>
</dbReference>
<feature type="region of interest" description="Disordered" evidence="11">
    <location>
        <begin position="1067"/>
        <end position="1088"/>
    </location>
</feature>
<dbReference type="SMART" id="SM00490">
    <property type="entry name" value="HELICc"/>
    <property type="match status" value="1"/>
</dbReference>
<keyword evidence="4" id="KW-0347">Helicase</keyword>
<keyword evidence="6" id="KW-0413">Isomerase</keyword>
<accession>A0A292PW88</accession>
<proteinExistence type="inferred from homology"/>
<evidence type="ECO:0000256" key="3">
    <source>
        <dbReference type="ARBA" id="ARBA00022801"/>
    </source>
</evidence>
<dbReference type="GO" id="GO:0007131">
    <property type="term" value="P:reciprocal meiotic recombination"/>
    <property type="evidence" value="ECO:0007669"/>
    <property type="project" value="UniProtKB-ARBA"/>
</dbReference>
<feature type="domain" description="Helicase ATP-binding" evidence="12">
    <location>
        <begin position="249"/>
        <end position="423"/>
    </location>
</feature>
<dbReference type="FunFam" id="3.40.50.300:FF:001076">
    <property type="entry name" value="ATP-dependent DNA helicase MER3"/>
    <property type="match status" value="1"/>
</dbReference>
<organism evidence="14 15">
    <name type="scientific">Tuber aestivum</name>
    <name type="common">summer truffle</name>
    <dbReference type="NCBI Taxonomy" id="59557"/>
    <lineage>
        <taxon>Eukaryota</taxon>
        <taxon>Fungi</taxon>
        <taxon>Dikarya</taxon>
        <taxon>Ascomycota</taxon>
        <taxon>Pezizomycotina</taxon>
        <taxon>Pezizomycetes</taxon>
        <taxon>Pezizales</taxon>
        <taxon>Tuberaceae</taxon>
        <taxon>Tuber</taxon>
    </lineage>
</organism>
<keyword evidence="3" id="KW-0378">Hydrolase</keyword>
<evidence type="ECO:0000313" key="14">
    <source>
        <dbReference type="EMBL" id="CUS11806.1"/>
    </source>
</evidence>
<dbReference type="InterPro" id="IPR052247">
    <property type="entry name" value="Meiotic_Crossover_Helicase"/>
</dbReference>
<evidence type="ECO:0000313" key="15">
    <source>
        <dbReference type="Proteomes" id="UP001412239"/>
    </source>
</evidence>
<feature type="region of interest" description="Disordered" evidence="11">
    <location>
        <begin position="1473"/>
        <end position="1505"/>
    </location>
</feature>